<dbReference type="Proteomes" id="UP000236333">
    <property type="component" value="Unassembled WGS sequence"/>
</dbReference>
<reference evidence="1 2" key="1">
    <citation type="journal article" date="2017" name="Mol. Biol. Evol.">
        <title>The 4-celled Tetrabaena socialis nuclear genome reveals the essential components for genetic control of cell number at the origin of multicellularity in the volvocine lineage.</title>
        <authorList>
            <person name="Featherston J."/>
            <person name="Arakaki Y."/>
            <person name="Hanschen E.R."/>
            <person name="Ferris P.J."/>
            <person name="Michod R.E."/>
            <person name="Olson B.J.S.C."/>
            <person name="Nozaki H."/>
            <person name="Durand P.M."/>
        </authorList>
    </citation>
    <scope>NUCLEOTIDE SEQUENCE [LARGE SCALE GENOMIC DNA]</scope>
    <source>
        <strain evidence="1 2">NIES-571</strain>
    </source>
</reference>
<gene>
    <name evidence="1" type="ORF">TSOC_011964</name>
</gene>
<proteinExistence type="predicted"/>
<dbReference type="AlphaFoldDB" id="A0A2J7ZPB5"/>
<organism evidence="1 2">
    <name type="scientific">Tetrabaena socialis</name>
    <dbReference type="NCBI Taxonomy" id="47790"/>
    <lineage>
        <taxon>Eukaryota</taxon>
        <taxon>Viridiplantae</taxon>
        <taxon>Chlorophyta</taxon>
        <taxon>core chlorophytes</taxon>
        <taxon>Chlorophyceae</taxon>
        <taxon>CS clade</taxon>
        <taxon>Chlamydomonadales</taxon>
        <taxon>Tetrabaenaceae</taxon>
        <taxon>Tetrabaena</taxon>
    </lineage>
</organism>
<dbReference type="OrthoDB" id="546070at2759"/>
<evidence type="ECO:0000313" key="1">
    <source>
        <dbReference type="EMBL" id="PNH02092.1"/>
    </source>
</evidence>
<accession>A0A2J7ZPB5</accession>
<evidence type="ECO:0000313" key="2">
    <source>
        <dbReference type="Proteomes" id="UP000236333"/>
    </source>
</evidence>
<protein>
    <recommendedName>
        <fullName evidence="3">Heterokaryon incompatibility domain-containing protein</fullName>
    </recommendedName>
</protein>
<evidence type="ECO:0008006" key="3">
    <source>
        <dbReference type="Google" id="ProtNLM"/>
    </source>
</evidence>
<comment type="caution">
    <text evidence="1">The sequence shown here is derived from an EMBL/GenBank/DDBJ whole genome shotgun (WGS) entry which is preliminary data.</text>
</comment>
<keyword evidence="2" id="KW-1185">Reference proteome</keyword>
<dbReference type="EMBL" id="PGGS01000725">
    <property type="protein sequence ID" value="PNH02092.1"/>
    <property type="molecule type" value="Genomic_DNA"/>
</dbReference>
<sequence length="210" mass="23719">MVELVAPEDVVAPMYFVSHTWMNKASRLFDHVMDYLTNASDTVTVWLDILCVNQHEDTIAHQHDVHPSSFSSVVQACSAGTLVVLDIGNKEASSPATRAWCIFEWAHTLLLHGPDGLHLYLRPEDRAALLESINVTEAKCHKLEDKVMILNEVSRYHTSPEVFNTKLKLQLLLEPLSYRVHVQRLTKRAAAMGTQWVFDGVDAWLASESR</sequence>
<name>A0A2J7ZPB5_9CHLO</name>